<dbReference type="GO" id="GO:0051028">
    <property type="term" value="P:mRNA transport"/>
    <property type="evidence" value="ECO:0007669"/>
    <property type="project" value="UniProtKB-KW"/>
</dbReference>
<keyword evidence="7" id="KW-0539">Nucleus</keyword>
<keyword evidence="10" id="KW-1185">Reference proteome</keyword>
<protein>
    <submittedName>
        <fullName evidence="9">Uncharacterized protein</fullName>
    </submittedName>
</protein>
<dbReference type="OrthoDB" id="2538017at2759"/>
<evidence type="ECO:0000256" key="4">
    <source>
        <dbReference type="ARBA" id="ARBA00022927"/>
    </source>
</evidence>
<keyword evidence="5" id="KW-0811">Translocation</keyword>
<dbReference type="PANTHER" id="PTHR13437:SF2">
    <property type="entry name" value="NUCLEOPORIN P58_P45"/>
    <property type="match status" value="1"/>
</dbReference>
<feature type="compositionally biased region" description="Low complexity" evidence="8">
    <location>
        <begin position="183"/>
        <end position="192"/>
    </location>
</feature>
<dbReference type="Proteomes" id="UP000664169">
    <property type="component" value="Unassembled WGS sequence"/>
</dbReference>
<sequence>MFAPQRSQSGPGLSINTGAANSLAAPSSTQPSSGGLFASKPAAGSLFGTTTSTASSAGTLFGAATTTTSASGSSLFGTTANAPSQAGTLFGGSAAAQPVPSTSLFGNSSNTTSQPGLFGSTTTTAPGTTNLFGNSSTAQPQQQNPSLFGNTAQAQSQPQTSSLFGNTAQAQPPQQATSLFGNTAQTQPQQQTSSLFGGTGQAQAAAPSLFGSSVTQNQPSTSLFGKTAPMAGTQQPQQNTSLFGSQQAGNAFGASQPKGLFNLPQNTQGGFQHSTLNPAQRTQRSVFSNSIGAYTAEQQAVPGVRINLSELRPTTRFNDLYEGVQKEIESIDTFIYNQIKLAEECEALMPHNTNTVASMPPDVALCEGKMETLERALEADAVAIDEAKRLARKDTEAARLSFKAISSIRMPAHLQSGSLFRTSGNSAAFAGTRDDSSTSVDLLSYFNTQTDEMSKKLTAMKNQLGEVESYLSLVEEHQVAQIQSTRLSHGRHGCVKSAEDQIKEMAGALQSFEGGILSVASRLTSTRENLGSLIMGESNRRGR</sequence>
<evidence type="ECO:0000256" key="6">
    <source>
        <dbReference type="ARBA" id="ARBA00023132"/>
    </source>
</evidence>
<evidence type="ECO:0000256" key="2">
    <source>
        <dbReference type="ARBA" id="ARBA00022448"/>
    </source>
</evidence>
<feature type="compositionally biased region" description="Low complexity" evidence="8">
    <location>
        <begin position="151"/>
        <end position="176"/>
    </location>
</feature>
<keyword evidence="4" id="KW-0653">Protein transport</keyword>
<comment type="caution">
    <text evidence="9">The sequence shown here is derived from an EMBL/GenBank/DDBJ whole genome shotgun (WGS) entry which is preliminary data.</text>
</comment>
<evidence type="ECO:0000313" key="10">
    <source>
        <dbReference type="Proteomes" id="UP000664169"/>
    </source>
</evidence>
<dbReference type="Pfam" id="PF21121">
    <property type="entry name" value="Nup49_C"/>
    <property type="match status" value="1"/>
</dbReference>
<dbReference type="AlphaFoldDB" id="A0A8H3I7J7"/>
<dbReference type="PANTHER" id="PTHR13437">
    <property type="entry name" value="NUCLEOPORIN P58/P45 NUCLEOPORIN-LIKE PROTEIN 1"/>
    <property type="match status" value="1"/>
</dbReference>
<feature type="compositionally biased region" description="Polar residues" evidence="8">
    <location>
        <begin position="1"/>
        <end position="33"/>
    </location>
</feature>
<keyword evidence="6" id="KW-0906">Nuclear pore complex</keyword>
<evidence type="ECO:0000256" key="8">
    <source>
        <dbReference type="SAM" id="MobiDB-lite"/>
    </source>
</evidence>
<gene>
    <name evidence="9" type="ORF">GOMPHAMPRED_000213</name>
</gene>
<dbReference type="GO" id="GO:0005643">
    <property type="term" value="C:nuclear pore"/>
    <property type="evidence" value="ECO:0007669"/>
    <property type="project" value="UniProtKB-SubCell"/>
</dbReference>
<name>A0A8H3I7J7_9LECA</name>
<organism evidence="9 10">
    <name type="scientific">Gomphillus americanus</name>
    <dbReference type="NCBI Taxonomy" id="1940652"/>
    <lineage>
        <taxon>Eukaryota</taxon>
        <taxon>Fungi</taxon>
        <taxon>Dikarya</taxon>
        <taxon>Ascomycota</taxon>
        <taxon>Pezizomycotina</taxon>
        <taxon>Lecanoromycetes</taxon>
        <taxon>OSLEUM clade</taxon>
        <taxon>Ostropomycetidae</taxon>
        <taxon>Ostropales</taxon>
        <taxon>Graphidaceae</taxon>
        <taxon>Gomphilloideae</taxon>
        <taxon>Gomphillus</taxon>
    </lineage>
</organism>
<evidence type="ECO:0000256" key="3">
    <source>
        <dbReference type="ARBA" id="ARBA00022816"/>
    </source>
</evidence>
<dbReference type="GO" id="GO:0017056">
    <property type="term" value="F:structural constituent of nuclear pore"/>
    <property type="evidence" value="ECO:0007669"/>
    <property type="project" value="InterPro"/>
</dbReference>
<dbReference type="InterPro" id="IPR025574">
    <property type="entry name" value="Nucleoporin_FG_rpt"/>
</dbReference>
<proteinExistence type="predicted"/>
<keyword evidence="3" id="KW-0509">mRNA transport</keyword>
<evidence type="ECO:0000256" key="5">
    <source>
        <dbReference type="ARBA" id="ARBA00023010"/>
    </source>
</evidence>
<dbReference type="InterPro" id="IPR024882">
    <property type="entry name" value="NUP58/p45/49"/>
</dbReference>
<feature type="compositionally biased region" description="Polar residues" evidence="8">
    <location>
        <begin position="101"/>
        <end position="115"/>
    </location>
</feature>
<dbReference type="EMBL" id="CAJPDQ010000001">
    <property type="protein sequence ID" value="CAF9903369.1"/>
    <property type="molecule type" value="Genomic_DNA"/>
</dbReference>
<keyword evidence="2" id="KW-0813">Transport</keyword>
<evidence type="ECO:0000313" key="9">
    <source>
        <dbReference type="EMBL" id="CAF9903369.1"/>
    </source>
</evidence>
<feature type="region of interest" description="Disordered" evidence="8">
    <location>
        <begin position="1"/>
        <end position="36"/>
    </location>
</feature>
<feature type="region of interest" description="Disordered" evidence="8">
    <location>
        <begin position="101"/>
        <end position="269"/>
    </location>
</feature>
<feature type="compositionally biased region" description="Polar residues" evidence="8">
    <location>
        <begin position="130"/>
        <end position="150"/>
    </location>
</feature>
<dbReference type="GO" id="GO:0008139">
    <property type="term" value="F:nuclear localization sequence binding"/>
    <property type="evidence" value="ECO:0007669"/>
    <property type="project" value="InterPro"/>
</dbReference>
<evidence type="ECO:0000256" key="7">
    <source>
        <dbReference type="ARBA" id="ARBA00023242"/>
    </source>
</evidence>
<reference evidence="9" key="1">
    <citation type="submission" date="2021-03" db="EMBL/GenBank/DDBJ databases">
        <authorList>
            <person name="Tagirdzhanova G."/>
        </authorList>
    </citation>
    <scope>NUCLEOTIDE SEQUENCE</scope>
</reference>
<accession>A0A8H3I7J7</accession>
<evidence type="ECO:0000256" key="1">
    <source>
        <dbReference type="ARBA" id="ARBA00004567"/>
    </source>
</evidence>
<dbReference type="GO" id="GO:0015031">
    <property type="term" value="P:protein transport"/>
    <property type="evidence" value="ECO:0007669"/>
    <property type="project" value="UniProtKB-KW"/>
</dbReference>
<comment type="subcellular location">
    <subcellularLocation>
        <location evidence="1">Nucleus</location>
        <location evidence="1">Nuclear pore complex</location>
    </subcellularLocation>
</comment>
<dbReference type="Pfam" id="PF13634">
    <property type="entry name" value="Nucleoporin_FG"/>
    <property type="match status" value="2"/>
</dbReference>
<feature type="compositionally biased region" description="Polar residues" evidence="8">
    <location>
        <begin position="232"/>
        <end position="249"/>
    </location>
</feature>
<feature type="compositionally biased region" description="Polar residues" evidence="8">
    <location>
        <begin position="210"/>
        <end position="224"/>
    </location>
</feature>